<dbReference type="AlphaFoldDB" id="A0A7S2DI75"/>
<dbReference type="CDD" id="cd00180">
    <property type="entry name" value="PKc"/>
    <property type="match status" value="1"/>
</dbReference>
<dbReference type="Gene3D" id="1.10.510.10">
    <property type="entry name" value="Transferase(Phosphotransferase) domain 1"/>
    <property type="match status" value="1"/>
</dbReference>
<accession>A0A7S2DI75</accession>
<dbReference type="PANTHER" id="PTHR44329:SF214">
    <property type="entry name" value="PROTEIN KINASE DOMAIN-CONTAINING PROTEIN"/>
    <property type="match status" value="1"/>
</dbReference>
<dbReference type="Pfam" id="PF00069">
    <property type="entry name" value="Pkinase"/>
    <property type="match status" value="1"/>
</dbReference>
<dbReference type="InterPro" id="IPR051681">
    <property type="entry name" value="Ser/Thr_Kinases-Pseudokinases"/>
</dbReference>
<protein>
    <recommendedName>
        <fullName evidence="1">Protein kinase domain-containing protein</fullName>
    </recommendedName>
</protein>
<sequence length="212" mass="23730">MSISAAESRAETVRLPTCTFNPSALSPSADWRELSDGGYSEVYRAKLLGTTVAVKAATSRKKTSCESMLREIRYLRQAGPHPNIVQPYGAFYEGHTLHLVLEYARHCLRSDRVIRQCDPIIVLSGVARALVHIHGLGIIHRDLKSRNVLVSHENRALLIDFGLACDIENDSEEWLSRTVGTKKYRPPEMRDGCSAHPSMDVYVLRAPRTMSQ</sequence>
<dbReference type="SMART" id="SM00220">
    <property type="entry name" value="S_TKc"/>
    <property type="match status" value="1"/>
</dbReference>
<dbReference type="SUPFAM" id="SSF56112">
    <property type="entry name" value="Protein kinase-like (PK-like)"/>
    <property type="match status" value="1"/>
</dbReference>
<dbReference type="Gene3D" id="3.30.200.20">
    <property type="entry name" value="Phosphorylase Kinase, domain 1"/>
    <property type="match status" value="1"/>
</dbReference>
<dbReference type="PROSITE" id="PS50011">
    <property type="entry name" value="PROTEIN_KINASE_DOM"/>
    <property type="match status" value="1"/>
</dbReference>
<dbReference type="PANTHER" id="PTHR44329">
    <property type="entry name" value="SERINE/THREONINE-PROTEIN KINASE TNNI3K-RELATED"/>
    <property type="match status" value="1"/>
</dbReference>
<gene>
    <name evidence="2" type="ORF">CBRE1094_LOCUS17635</name>
</gene>
<reference evidence="2" key="1">
    <citation type="submission" date="2021-01" db="EMBL/GenBank/DDBJ databases">
        <authorList>
            <person name="Corre E."/>
            <person name="Pelletier E."/>
            <person name="Niang G."/>
            <person name="Scheremetjew M."/>
            <person name="Finn R."/>
            <person name="Kale V."/>
            <person name="Holt S."/>
            <person name="Cochrane G."/>
            <person name="Meng A."/>
            <person name="Brown T."/>
            <person name="Cohen L."/>
        </authorList>
    </citation>
    <scope>NUCLEOTIDE SEQUENCE</scope>
    <source>
        <strain evidence="2">UTEX LB 985</strain>
    </source>
</reference>
<name>A0A7S2DI75_9EUKA</name>
<dbReference type="PROSITE" id="PS00108">
    <property type="entry name" value="PROTEIN_KINASE_ST"/>
    <property type="match status" value="1"/>
</dbReference>
<feature type="domain" description="Protein kinase" evidence="1">
    <location>
        <begin position="28"/>
        <end position="212"/>
    </location>
</feature>
<dbReference type="InterPro" id="IPR011009">
    <property type="entry name" value="Kinase-like_dom_sf"/>
</dbReference>
<evidence type="ECO:0000313" key="2">
    <source>
        <dbReference type="EMBL" id="CAD9455375.1"/>
    </source>
</evidence>
<organism evidence="2">
    <name type="scientific">Haptolina brevifila</name>
    <dbReference type="NCBI Taxonomy" id="156173"/>
    <lineage>
        <taxon>Eukaryota</taxon>
        <taxon>Haptista</taxon>
        <taxon>Haptophyta</taxon>
        <taxon>Prymnesiophyceae</taxon>
        <taxon>Prymnesiales</taxon>
        <taxon>Prymnesiaceae</taxon>
        <taxon>Haptolina</taxon>
    </lineage>
</organism>
<dbReference type="EMBL" id="HBGU01032295">
    <property type="protein sequence ID" value="CAD9455375.1"/>
    <property type="molecule type" value="Transcribed_RNA"/>
</dbReference>
<dbReference type="GO" id="GO:0005524">
    <property type="term" value="F:ATP binding"/>
    <property type="evidence" value="ECO:0007669"/>
    <property type="project" value="InterPro"/>
</dbReference>
<dbReference type="InterPro" id="IPR000719">
    <property type="entry name" value="Prot_kinase_dom"/>
</dbReference>
<evidence type="ECO:0000259" key="1">
    <source>
        <dbReference type="PROSITE" id="PS50011"/>
    </source>
</evidence>
<dbReference type="InterPro" id="IPR008271">
    <property type="entry name" value="Ser/Thr_kinase_AS"/>
</dbReference>
<dbReference type="GO" id="GO:0004674">
    <property type="term" value="F:protein serine/threonine kinase activity"/>
    <property type="evidence" value="ECO:0007669"/>
    <property type="project" value="TreeGrafter"/>
</dbReference>
<proteinExistence type="predicted"/>